<dbReference type="Proteomes" id="UP000438760">
    <property type="component" value="Unassembled WGS sequence"/>
</dbReference>
<comment type="pathway">
    <text evidence="1 8">Amino-acid biosynthesis; L-tryptophan biosynthesis; L-tryptophan from chorismate: step 5/5.</text>
</comment>
<evidence type="ECO:0000256" key="9">
    <source>
        <dbReference type="RuleBase" id="RU003662"/>
    </source>
</evidence>
<dbReference type="InterPro" id="IPR013785">
    <property type="entry name" value="Aldolase_TIM"/>
</dbReference>
<feature type="active site" description="Proton acceptor" evidence="8">
    <location>
        <position position="47"/>
    </location>
</feature>
<proteinExistence type="inferred from homology"/>
<dbReference type="UniPathway" id="UPA00035">
    <property type="reaction ID" value="UER00044"/>
</dbReference>
<keyword evidence="11" id="KW-1185">Reference proteome</keyword>
<comment type="caution">
    <text evidence="10">The sequence shown here is derived from an EMBL/GenBank/DDBJ whole genome shotgun (WGS) entry which is preliminary data.</text>
</comment>
<comment type="similarity">
    <text evidence="8 9">Belongs to the TrpA family.</text>
</comment>
<keyword evidence="5 8" id="KW-0057">Aromatic amino acid biosynthesis</keyword>
<comment type="subunit">
    <text evidence="2 8">Tetramer of two alpha and two beta chains.</text>
</comment>
<gene>
    <name evidence="8" type="primary">trpA</name>
    <name evidence="10" type="ORF">GJV76_00820</name>
</gene>
<dbReference type="InterPro" id="IPR011060">
    <property type="entry name" value="RibuloseP-bd_barrel"/>
</dbReference>
<organism evidence="10 11">
    <name type="scientific">Myroides albus</name>
    <dbReference type="NCBI Taxonomy" id="2562892"/>
    <lineage>
        <taxon>Bacteria</taxon>
        <taxon>Pseudomonadati</taxon>
        <taxon>Bacteroidota</taxon>
        <taxon>Flavobacteriia</taxon>
        <taxon>Flavobacteriales</taxon>
        <taxon>Flavobacteriaceae</taxon>
        <taxon>Myroides</taxon>
    </lineage>
</organism>
<keyword evidence="4 8" id="KW-0822">Tryptophan biosynthesis</keyword>
<keyword evidence="3 8" id="KW-0028">Amino-acid biosynthesis</keyword>
<evidence type="ECO:0000256" key="5">
    <source>
        <dbReference type="ARBA" id="ARBA00023141"/>
    </source>
</evidence>
<dbReference type="RefSeq" id="WP_155090745.1">
    <property type="nucleotide sequence ID" value="NZ_CP102754.1"/>
</dbReference>
<dbReference type="PROSITE" id="PS00167">
    <property type="entry name" value="TRP_SYNTHASE_ALPHA"/>
    <property type="match status" value="1"/>
</dbReference>
<evidence type="ECO:0000256" key="1">
    <source>
        <dbReference type="ARBA" id="ARBA00004733"/>
    </source>
</evidence>
<evidence type="ECO:0000256" key="8">
    <source>
        <dbReference type="HAMAP-Rule" id="MF_00131"/>
    </source>
</evidence>
<dbReference type="PANTHER" id="PTHR43406:SF1">
    <property type="entry name" value="TRYPTOPHAN SYNTHASE ALPHA CHAIN, CHLOROPLASTIC"/>
    <property type="match status" value="1"/>
</dbReference>
<comment type="function">
    <text evidence="8">The alpha subunit is responsible for the aldol cleavage of indoleglycerol phosphate to indole and glyceraldehyde 3-phosphate.</text>
</comment>
<dbReference type="InterPro" id="IPR002028">
    <property type="entry name" value="Trp_synthase_suA"/>
</dbReference>
<evidence type="ECO:0000256" key="4">
    <source>
        <dbReference type="ARBA" id="ARBA00022822"/>
    </source>
</evidence>
<evidence type="ECO:0000256" key="6">
    <source>
        <dbReference type="ARBA" id="ARBA00023239"/>
    </source>
</evidence>
<dbReference type="PANTHER" id="PTHR43406">
    <property type="entry name" value="TRYPTOPHAN SYNTHASE, ALPHA CHAIN"/>
    <property type="match status" value="1"/>
</dbReference>
<dbReference type="Gene3D" id="3.20.20.70">
    <property type="entry name" value="Aldolase class I"/>
    <property type="match status" value="1"/>
</dbReference>
<dbReference type="EMBL" id="WMJX01000001">
    <property type="protein sequence ID" value="MTG96697.1"/>
    <property type="molecule type" value="Genomic_DNA"/>
</dbReference>
<dbReference type="HAMAP" id="MF_00131">
    <property type="entry name" value="Trp_synth_alpha"/>
    <property type="match status" value="1"/>
</dbReference>
<evidence type="ECO:0000256" key="7">
    <source>
        <dbReference type="ARBA" id="ARBA00049047"/>
    </source>
</evidence>
<dbReference type="Pfam" id="PF00290">
    <property type="entry name" value="Trp_syntA"/>
    <property type="match status" value="1"/>
</dbReference>
<dbReference type="GO" id="GO:0004834">
    <property type="term" value="F:tryptophan synthase activity"/>
    <property type="evidence" value="ECO:0007669"/>
    <property type="project" value="UniProtKB-UniRule"/>
</dbReference>
<dbReference type="EC" id="4.2.1.20" evidence="8"/>
<dbReference type="CDD" id="cd04724">
    <property type="entry name" value="Tryptophan_synthase_alpha"/>
    <property type="match status" value="1"/>
</dbReference>
<protein>
    <recommendedName>
        <fullName evidence="8">Tryptophan synthase alpha chain</fullName>
        <ecNumber evidence="8">4.2.1.20</ecNumber>
    </recommendedName>
</protein>
<evidence type="ECO:0000256" key="3">
    <source>
        <dbReference type="ARBA" id="ARBA00022605"/>
    </source>
</evidence>
<dbReference type="GO" id="GO:0005829">
    <property type="term" value="C:cytosol"/>
    <property type="evidence" value="ECO:0007669"/>
    <property type="project" value="TreeGrafter"/>
</dbReference>
<reference evidence="10 11" key="1">
    <citation type="submission" date="2019-11" db="EMBL/GenBank/DDBJ databases">
        <title>Genome of Strain BIT-d1.</title>
        <authorList>
            <person name="Yang Y."/>
        </authorList>
    </citation>
    <scope>NUCLEOTIDE SEQUENCE [LARGE SCALE GENOMIC DNA]</scope>
    <source>
        <strain evidence="10 11">BIT-d1</strain>
    </source>
</reference>
<dbReference type="AlphaFoldDB" id="A0A6I3LFL1"/>
<evidence type="ECO:0000313" key="10">
    <source>
        <dbReference type="EMBL" id="MTG96697.1"/>
    </source>
</evidence>
<evidence type="ECO:0000256" key="2">
    <source>
        <dbReference type="ARBA" id="ARBA00011270"/>
    </source>
</evidence>
<dbReference type="NCBIfam" id="TIGR00262">
    <property type="entry name" value="trpA"/>
    <property type="match status" value="1"/>
</dbReference>
<feature type="active site" description="Proton acceptor" evidence="8">
    <location>
        <position position="58"/>
    </location>
</feature>
<dbReference type="SUPFAM" id="SSF51366">
    <property type="entry name" value="Ribulose-phoshate binding barrel"/>
    <property type="match status" value="1"/>
</dbReference>
<dbReference type="OrthoDB" id="9804578at2"/>
<keyword evidence="6 8" id="KW-0456">Lyase</keyword>
<accession>A0A6I3LFL1</accession>
<sequence length="259" mass="29090">MKNRITQLFKRKDKEILSIYFTAGYPNLDNTTTILTHLEQAGVDLVEIGIPYSDPLADGPTIQKSGQIALDNGMTLQILFEQLKNIRETVQIPIVLMGYLNPILQYGVNNFLQQCAVLGVDGIIVPDLPMEYYKQHFEEACHTLNISNIMLISNETSQERIRQIDQCTTGFIYMVSSNSITGANKDLNTQTDYYSRIQQNKLNNPTLIGFNIHNNDTYKLSCQYSSGAIIGSAFVKHITANGIAQNSINNFTNQIKNNN</sequence>
<dbReference type="InterPro" id="IPR018204">
    <property type="entry name" value="Trp_synthase_alpha_AS"/>
</dbReference>
<evidence type="ECO:0000313" key="11">
    <source>
        <dbReference type="Proteomes" id="UP000438760"/>
    </source>
</evidence>
<name>A0A6I3LFL1_9FLAO</name>
<comment type="catalytic activity">
    <reaction evidence="7 8">
        <text>(1S,2R)-1-C-(indol-3-yl)glycerol 3-phosphate + L-serine = D-glyceraldehyde 3-phosphate + L-tryptophan + H2O</text>
        <dbReference type="Rhea" id="RHEA:10532"/>
        <dbReference type="ChEBI" id="CHEBI:15377"/>
        <dbReference type="ChEBI" id="CHEBI:33384"/>
        <dbReference type="ChEBI" id="CHEBI:57912"/>
        <dbReference type="ChEBI" id="CHEBI:58866"/>
        <dbReference type="ChEBI" id="CHEBI:59776"/>
        <dbReference type="EC" id="4.2.1.20"/>
    </reaction>
</comment>